<dbReference type="InterPro" id="IPR027805">
    <property type="entry name" value="Transposase_HTH_dom"/>
</dbReference>
<comment type="caution">
    <text evidence="7">The sequence shown here is derived from an EMBL/GenBank/DDBJ whole genome shotgun (WGS) entry which is preliminary data.</text>
</comment>
<dbReference type="Gene3D" id="6.20.210.20">
    <property type="entry name" value="THAP domain"/>
    <property type="match status" value="1"/>
</dbReference>
<evidence type="ECO:0000256" key="3">
    <source>
        <dbReference type="ARBA" id="ARBA00022833"/>
    </source>
</evidence>
<keyword evidence="3" id="KW-0862">Zinc</keyword>
<dbReference type="GO" id="GO:0008270">
    <property type="term" value="F:zinc ion binding"/>
    <property type="evidence" value="ECO:0007669"/>
    <property type="project" value="UniProtKB-KW"/>
</dbReference>
<evidence type="ECO:0000313" key="7">
    <source>
        <dbReference type="EMBL" id="KAK6181959.1"/>
    </source>
</evidence>
<keyword evidence="4 5" id="KW-0238">DNA-binding</keyword>
<dbReference type="Pfam" id="PF13613">
    <property type="entry name" value="HTH_Tnp_4"/>
    <property type="match status" value="1"/>
</dbReference>
<dbReference type="EMBL" id="JAZGQO010000007">
    <property type="protein sequence ID" value="KAK6181959.1"/>
    <property type="molecule type" value="Genomic_DNA"/>
</dbReference>
<evidence type="ECO:0000256" key="4">
    <source>
        <dbReference type="ARBA" id="ARBA00023125"/>
    </source>
</evidence>
<dbReference type="SMART" id="SM00980">
    <property type="entry name" value="THAP"/>
    <property type="match status" value="1"/>
</dbReference>
<evidence type="ECO:0000259" key="6">
    <source>
        <dbReference type="PROSITE" id="PS50950"/>
    </source>
</evidence>
<evidence type="ECO:0000256" key="2">
    <source>
        <dbReference type="ARBA" id="ARBA00022771"/>
    </source>
</evidence>
<evidence type="ECO:0000256" key="1">
    <source>
        <dbReference type="ARBA" id="ARBA00022723"/>
    </source>
</evidence>
<dbReference type="InterPro" id="IPR038441">
    <property type="entry name" value="THAP_Znf_sf"/>
</dbReference>
<dbReference type="GO" id="GO:0003677">
    <property type="term" value="F:DNA binding"/>
    <property type="evidence" value="ECO:0007669"/>
    <property type="project" value="UniProtKB-UniRule"/>
</dbReference>
<name>A0AAN8JTZ2_PATCE</name>
<accession>A0AAN8JTZ2</accession>
<protein>
    <recommendedName>
        <fullName evidence="6">THAP-type domain-containing protein</fullName>
    </recommendedName>
</protein>
<keyword evidence="2 5" id="KW-0863">Zinc-finger</keyword>
<evidence type="ECO:0000256" key="5">
    <source>
        <dbReference type="PROSITE-ProRule" id="PRU00309"/>
    </source>
</evidence>
<organism evidence="7 8">
    <name type="scientific">Patella caerulea</name>
    <name type="common">Rayed Mediterranean limpet</name>
    <dbReference type="NCBI Taxonomy" id="87958"/>
    <lineage>
        <taxon>Eukaryota</taxon>
        <taxon>Metazoa</taxon>
        <taxon>Spiralia</taxon>
        <taxon>Lophotrochozoa</taxon>
        <taxon>Mollusca</taxon>
        <taxon>Gastropoda</taxon>
        <taxon>Patellogastropoda</taxon>
        <taxon>Patelloidea</taxon>
        <taxon>Patellidae</taxon>
        <taxon>Patella</taxon>
    </lineage>
</organism>
<dbReference type="PANTHER" id="PTHR23080">
    <property type="entry name" value="THAP DOMAIN PROTEIN"/>
    <property type="match status" value="1"/>
</dbReference>
<evidence type="ECO:0000313" key="8">
    <source>
        <dbReference type="Proteomes" id="UP001347796"/>
    </source>
</evidence>
<dbReference type="SUPFAM" id="SSF57716">
    <property type="entry name" value="Glucocorticoid receptor-like (DNA-binding domain)"/>
    <property type="match status" value="1"/>
</dbReference>
<dbReference type="Pfam" id="PF05485">
    <property type="entry name" value="THAP"/>
    <property type="match status" value="1"/>
</dbReference>
<dbReference type="InterPro" id="IPR006612">
    <property type="entry name" value="THAP_Znf"/>
</dbReference>
<dbReference type="PROSITE" id="PS50950">
    <property type="entry name" value="ZF_THAP"/>
    <property type="match status" value="1"/>
</dbReference>
<feature type="domain" description="THAP-type" evidence="6">
    <location>
        <begin position="1"/>
        <end position="86"/>
    </location>
</feature>
<dbReference type="PANTHER" id="PTHR23080:SF133">
    <property type="entry name" value="SI:CH211-262I1.5-RELATED"/>
    <property type="match status" value="1"/>
</dbReference>
<proteinExistence type="predicted"/>
<gene>
    <name evidence="7" type="ORF">SNE40_009734</name>
</gene>
<keyword evidence="1" id="KW-0479">Metal-binding</keyword>
<reference evidence="7 8" key="1">
    <citation type="submission" date="2024-01" db="EMBL/GenBank/DDBJ databases">
        <title>The genome of the rayed Mediterranean limpet Patella caerulea (Linnaeus, 1758).</title>
        <authorList>
            <person name="Anh-Thu Weber A."/>
            <person name="Halstead-Nussloch G."/>
        </authorList>
    </citation>
    <scope>NUCLEOTIDE SEQUENCE [LARGE SCALE GENOMIC DNA]</scope>
    <source>
        <strain evidence="7">AATW-2023a</strain>
        <tissue evidence="7">Whole specimen</tissue>
    </source>
</reference>
<sequence length="289" mass="34035">MALHCCVPLCTSDSRYDIDKKLSFHNIPKDEKLRREWIVKIRRDENALFKITEASHVCCLHFNSNDFKKTLSGMRRLKNGSVPSLFNWKTCHEERPAPKQRLPFNNSRNDMVKEFIPPPFEDHDYAVSPLSLEEKFISLQQHNKFLEDRVLSLSTGSMKFGIQRFCMNDDMVLFYTGFRDYNNFLSVFNALQPTAVNMIRWSQVQRQRNQSSQFNSTAFRSESLLLIDQFFMFLCRVRQGFSENDLAVRFDISISSVSRFIMTWSNYLYVMLGILPIWPDKSTINKYIP</sequence>
<dbReference type="SMART" id="SM00692">
    <property type="entry name" value="DM3"/>
    <property type="match status" value="1"/>
</dbReference>
<dbReference type="AlphaFoldDB" id="A0AAN8JTZ2"/>
<dbReference type="Proteomes" id="UP001347796">
    <property type="component" value="Unassembled WGS sequence"/>
</dbReference>
<keyword evidence="8" id="KW-1185">Reference proteome</keyword>